<feature type="domain" description="PilZ" evidence="2">
    <location>
        <begin position="150"/>
        <end position="207"/>
    </location>
</feature>
<comment type="caution">
    <text evidence="3">The sequence shown here is derived from an EMBL/GenBank/DDBJ whole genome shotgun (WGS) entry which is preliminary data.</text>
</comment>
<evidence type="ECO:0000256" key="1">
    <source>
        <dbReference type="SAM" id="MobiDB-lite"/>
    </source>
</evidence>
<evidence type="ECO:0000259" key="2">
    <source>
        <dbReference type="Pfam" id="PF07238"/>
    </source>
</evidence>
<feature type="compositionally biased region" description="Basic and acidic residues" evidence="1">
    <location>
        <begin position="132"/>
        <end position="152"/>
    </location>
</feature>
<organism evidence="3">
    <name type="scientific">mine drainage metagenome</name>
    <dbReference type="NCBI Taxonomy" id="410659"/>
    <lineage>
        <taxon>unclassified sequences</taxon>
        <taxon>metagenomes</taxon>
        <taxon>ecological metagenomes</taxon>
    </lineage>
</organism>
<dbReference type="GO" id="GO:0035438">
    <property type="term" value="F:cyclic-di-GMP binding"/>
    <property type="evidence" value="ECO:0007669"/>
    <property type="project" value="InterPro"/>
</dbReference>
<reference evidence="3" key="1">
    <citation type="submission" date="2009-10" db="EMBL/GenBank/DDBJ databases">
        <title>Diversity of trophic interactions inside an arsenic-rich microbial ecosystem.</title>
        <authorList>
            <person name="Bertin P.N."/>
            <person name="Heinrich-Salmeron A."/>
            <person name="Pelletier E."/>
            <person name="Goulhen-Chollet F."/>
            <person name="Arsene-Ploetze F."/>
            <person name="Gallien S."/>
            <person name="Calteau A."/>
            <person name="Vallenet D."/>
            <person name="Casiot C."/>
            <person name="Chane-Woon-Ming B."/>
            <person name="Giloteaux L."/>
            <person name="Barakat M."/>
            <person name="Bonnefoy V."/>
            <person name="Bruneel O."/>
            <person name="Chandler M."/>
            <person name="Cleiss J."/>
            <person name="Duran R."/>
            <person name="Elbaz-Poulichet F."/>
            <person name="Fonknechten N."/>
            <person name="Lauga B."/>
            <person name="Mornico D."/>
            <person name="Ortet P."/>
            <person name="Schaeffer C."/>
            <person name="Siguier P."/>
            <person name="Alexander Thil Smith A."/>
            <person name="Van Dorsselaer A."/>
            <person name="Weissenbach J."/>
            <person name="Medigue C."/>
            <person name="Le Paslier D."/>
        </authorList>
    </citation>
    <scope>NUCLEOTIDE SEQUENCE</scope>
</reference>
<dbReference type="Pfam" id="PF07238">
    <property type="entry name" value="PilZ"/>
    <property type="match status" value="2"/>
</dbReference>
<name>E6PFR6_9ZZZZ</name>
<accession>E6PFR6</accession>
<feature type="region of interest" description="Disordered" evidence="1">
    <location>
        <begin position="1"/>
        <end position="26"/>
    </location>
</feature>
<gene>
    <name evidence="3" type="ORF">CARN1_1320</name>
</gene>
<feature type="region of interest" description="Disordered" evidence="1">
    <location>
        <begin position="132"/>
        <end position="157"/>
    </location>
</feature>
<evidence type="ECO:0000313" key="3">
    <source>
        <dbReference type="EMBL" id="CBH75303.1"/>
    </source>
</evidence>
<dbReference type="EMBL" id="CABL01000008">
    <property type="protein sequence ID" value="CBH75303.1"/>
    <property type="molecule type" value="Genomic_DNA"/>
</dbReference>
<proteinExistence type="predicted"/>
<dbReference type="Gene3D" id="2.40.10.220">
    <property type="entry name" value="predicted glycosyltransferase like domains"/>
    <property type="match status" value="2"/>
</dbReference>
<dbReference type="AlphaFoldDB" id="E6PFR6"/>
<protein>
    <recommendedName>
        <fullName evidence="2">PilZ domain-containing protein</fullName>
    </recommendedName>
</protein>
<feature type="domain" description="PilZ" evidence="2">
    <location>
        <begin position="25"/>
        <end position="125"/>
    </location>
</feature>
<dbReference type="SUPFAM" id="SSF141371">
    <property type="entry name" value="PilZ domain-like"/>
    <property type="match status" value="2"/>
</dbReference>
<sequence length="293" mass="32530">MSWITRGSGGSGNPPRSNGENATPKRATFRQSLEIPISFEAGGKAAQVYGTLIDISETGCRLRSLILLDRDCVIRFELRRGSGAALRLRGHVAGRRSPTEGAGYEYGVTFDGISPVERKQLLAEIMEMQRRDAAGRSHARDEKPPSQNDQRRKNLRQSVSFPISFRRPGSIWQNGSCADVSAGGIRLVCGDAIEEGSEIELRFTLPNEVLDVFPKGGERTEITPFGPRRVRVPDNRRSFDQIFARAQVVAKLAQVEGRNSYGVEFANLDGYSREEIVRFNHALQLRRLRTGGK</sequence>
<dbReference type="InterPro" id="IPR009875">
    <property type="entry name" value="PilZ_domain"/>
</dbReference>